<reference evidence="2" key="1">
    <citation type="submission" date="2021-09" db="EMBL/GenBank/DDBJ databases">
        <title>The genome of Mauremys mutica provides insights into the evolution of semi-aquatic lifestyle.</title>
        <authorList>
            <person name="Gong S."/>
            <person name="Gao Y."/>
        </authorList>
    </citation>
    <scope>NUCLEOTIDE SEQUENCE</scope>
    <source>
        <strain evidence="2">MM-2020</strain>
        <tissue evidence="2">Muscle</tissue>
    </source>
</reference>
<evidence type="ECO:0000256" key="1">
    <source>
        <dbReference type="SAM" id="MobiDB-lite"/>
    </source>
</evidence>
<evidence type="ECO:0000313" key="3">
    <source>
        <dbReference type="Proteomes" id="UP000827986"/>
    </source>
</evidence>
<protein>
    <submittedName>
        <fullName evidence="2">Uncharacterized protein</fullName>
    </submittedName>
</protein>
<feature type="compositionally biased region" description="Basic and acidic residues" evidence="1">
    <location>
        <begin position="81"/>
        <end position="97"/>
    </location>
</feature>
<evidence type="ECO:0000313" key="2">
    <source>
        <dbReference type="EMBL" id="KAH1187622.1"/>
    </source>
</evidence>
<organism evidence="2 3">
    <name type="scientific">Mauremys mutica</name>
    <name type="common">yellowpond turtle</name>
    <dbReference type="NCBI Taxonomy" id="74926"/>
    <lineage>
        <taxon>Eukaryota</taxon>
        <taxon>Metazoa</taxon>
        <taxon>Chordata</taxon>
        <taxon>Craniata</taxon>
        <taxon>Vertebrata</taxon>
        <taxon>Euteleostomi</taxon>
        <taxon>Archelosauria</taxon>
        <taxon>Testudinata</taxon>
        <taxon>Testudines</taxon>
        <taxon>Cryptodira</taxon>
        <taxon>Durocryptodira</taxon>
        <taxon>Testudinoidea</taxon>
        <taxon>Geoemydidae</taxon>
        <taxon>Geoemydinae</taxon>
        <taxon>Mauremys</taxon>
    </lineage>
</organism>
<dbReference type="Proteomes" id="UP000827986">
    <property type="component" value="Unassembled WGS sequence"/>
</dbReference>
<dbReference type="AlphaFoldDB" id="A0A9D3XXI4"/>
<name>A0A9D3XXI4_9SAUR</name>
<keyword evidence="3" id="KW-1185">Reference proteome</keyword>
<proteinExistence type="predicted"/>
<accession>A0A9D3XXI4</accession>
<sequence>MQTLTDCSSHRPQGYYRLIEQSIDPFVVSPLSAEWLQGNYSDIPVEHNADWNKSLQDLTQVLENKRGFALKYLQRGDKMRCYENPDDSSPKDEEQSHKATSWENYHKETELPQRSCVHTWYALHAVDNLEIKYISSTQIHEEIVLSAKTRVKDVIVNNTHRPN</sequence>
<dbReference type="EMBL" id="JAHDVG010000463">
    <property type="protein sequence ID" value="KAH1187622.1"/>
    <property type="molecule type" value="Genomic_DNA"/>
</dbReference>
<comment type="caution">
    <text evidence="2">The sequence shown here is derived from an EMBL/GenBank/DDBJ whole genome shotgun (WGS) entry which is preliminary data.</text>
</comment>
<feature type="non-terminal residue" evidence="2">
    <location>
        <position position="163"/>
    </location>
</feature>
<gene>
    <name evidence="2" type="ORF">KIL84_020371</name>
</gene>
<feature type="region of interest" description="Disordered" evidence="1">
    <location>
        <begin position="81"/>
        <end position="101"/>
    </location>
</feature>